<sequence>MLRCRIDAFHPSVHQGLTTVHKPKPSRFLLLLNMPTKQVTCPQGKPVLVTVYVERPKRKASSNHPHQHHPYIHHTIKREVIHYRHGAGGQGYISRRAELLQYSQRLRLSARSAAPASKPFYPKPNHTQNPQPPAKIGAVRRKQKNSEAPSCFGNWKIPSIFGIFTSFQAKKERKTRKKRSGATSNKIKSAMKSLKVQQKLGFFSKLFSASSKRK</sequence>
<protein>
    <submittedName>
        <fullName evidence="2">Uncharacterized protein</fullName>
    </submittedName>
</protein>
<dbReference type="Proteomes" id="UP001457282">
    <property type="component" value="Unassembled WGS sequence"/>
</dbReference>
<proteinExistence type="predicted"/>
<accession>A0AAW1WST1</accession>
<dbReference type="AlphaFoldDB" id="A0AAW1WST1"/>
<feature type="region of interest" description="Disordered" evidence="1">
    <location>
        <begin position="113"/>
        <end position="135"/>
    </location>
</feature>
<evidence type="ECO:0000313" key="3">
    <source>
        <dbReference type="Proteomes" id="UP001457282"/>
    </source>
</evidence>
<evidence type="ECO:0000256" key="1">
    <source>
        <dbReference type="SAM" id="MobiDB-lite"/>
    </source>
</evidence>
<gene>
    <name evidence="2" type="ORF">M0R45_024884</name>
</gene>
<keyword evidence="3" id="KW-1185">Reference proteome</keyword>
<organism evidence="2 3">
    <name type="scientific">Rubus argutus</name>
    <name type="common">Southern blackberry</name>
    <dbReference type="NCBI Taxonomy" id="59490"/>
    <lineage>
        <taxon>Eukaryota</taxon>
        <taxon>Viridiplantae</taxon>
        <taxon>Streptophyta</taxon>
        <taxon>Embryophyta</taxon>
        <taxon>Tracheophyta</taxon>
        <taxon>Spermatophyta</taxon>
        <taxon>Magnoliopsida</taxon>
        <taxon>eudicotyledons</taxon>
        <taxon>Gunneridae</taxon>
        <taxon>Pentapetalae</taxon>
        <taxon>rosids</taxon>
        <taxon>fabids</taxon>
        <taxon>Rosales</taxon>
        <taxon>Rosaceae</taxon>
        <taxon>Rosoideae</taxon>
        <taxon>Rosoideae incertae sedis</taxon>
        <taxon>Rubus</taxon>
    </lineage>
</organism>
<dbReference type="EMBL" id="JBEDUW010000005">
    <property type="protein sequence ID" value="KAK9927713.1"/>
    <property type="molecule type" value="Genomic_DNA"/>
</dbReference>
<evidence type="ECO:0000313" key="2">
    <source>
        <dbReference type="EMBL" id="KAK9927713.1"/>
    </source>
</evidence>
<feature type="region of interest" description="Disordered" evidence="1">
    <location>
        <begin position="171"/>
        <end position="190"/>
    </location>
</feature>
<name>A0AAW1WST1_RUBAR</name>
<comment type="caution">
    <text evidence="2">The sequence shown here is derived from an EMBL/GenBank/DDBJ whole genome shotgun (WGS) entry which is preliminary data.</text>
</comment>
<feature type="compositionally biased region" description="Basic residues" evidence="1">
    <location>
        <begin position="171"/>
        <end position="180"/>
    </location>
</feature>
<reference evidence="2 3" key="1">
    <citation type="journal article" date="2023" name="G3 (Bethesda)">
        <title>A chromosome-length genome assembly and annotation of blackberry (Rubus argutus, cv. 'Hillquist').</title>
        <authorList>
            <person name="Bruna T."/>
            <person name="Aryal R."/>
            <person name="Dudchenko O."/>
            <person name="Sargent D.J."/>
            <person name="Mead D."/>
            <person name="Buti M."/>
            <person name="Cavallini A."/>
            <person name="Hytonen T."/>
            <person name="Andres J."/>
            <person name="Pham M."/>
            <person name="Weisz D."/>
            <person name="Mascagni F."/>
            <person name="Usai G."/>
            <person name="Natali L."/>
            <person name="Bassil N."/>
            <person name="Fernandez G.E."/>
            <person name="Lomsadze A."/>
            <person name="Armour M."/>
            <person name="Olukolu B."/>
            <person name="Poorten T."/>
            <person name="Britton C."/>
            <person name="Davik J."/>
            <person name="Ashrafi H."/>
            <person name="Aiden E.L."/>
            <person name="Borodovsky M."/>
            <person name="Worthington M."/>
        </authorList>
    </citation>
    <scope>NUCLEOTIDE SEQUENCE [LARGE SCALE GENOMIC DNA]</scope>
    <source>
        <strain evidence="2">PI 553951</strain>
    </source>
</reference>